<comment type="caution">
    <text evidence="3">The sequence shown here is derived from an EMBL/GenBank/DDBJ whole genome shotgun (WGS) entry which is preliminary data.</text>
</comment>
<dbReference type="PANTHER" id="PTHR35004">
    <property type="entry name" value="TRANSPOSASE RV3428C-RELATED"/>
    <property type="match status" value="1"/>
</dbReference>
<gene>
    <name evidence="3" type="primary">istA</name>
    <name evidence="3" type="ORF">ACEN37_10955</name>
</gene>
<dbReference type="Proteomes" id="UP001625374">
    <property type="component" value="Unassembled WGS sequence"/>
</dbReference>
<dbReference type="InterPro" id="IPR054353">
    <property type="entry name" value="IstA-like_C"/>
</dbReference>
<name>A0ABW8UPS0_9LACT</name>
<evidence type="ECO:0000313" key="3">
    <source>
        <dbReference type="EMBL" id="MFL2103776.1"/>
    </source>
</evidence>
<dbReference type="Pfam" id="PF00665">
    <property type="entry name" value="rve"/>
    <property type="match status" value="1"/>
</dbReference>
<proteinExistence type="inferred from homology"/>
<dbReference type="InterPro" id="IPR012337">
    <property type="entry name" value="RNaseH-like_sf"/>
</dbReference>
<accession>A0ABW8UPS0</accession>
<dbReference type="InterPro" id="IPR001584">
    <property type="entry name" value="Integrase_cat-core"/>
</dbReference>
<evidence type="ECO:0000256" key="1">
    <source>
        <dbReference type="ARBA" id="ARBA00009277"/>
    </source>
</evidence>
<organism evidence="3 4">
    <name type="scientific">Marinilactibacillus psychrotolerans</name>
    <dbReference type="NCBI Taxonomy" id="191770"/>
    <lineage>
        <taxon>Bacteria</taxon>
        <taxon>Bacillati</taxon>
        <taxon>Bacillota</taxon>
        <taxon>Bacilli</taxon>
        <taxon>Lactobacillales</taxon>
        <taxon>Carnobacteriaceae</taxon>
        <taxon>Marinilactibacillus</taxon>
    </lineage>
</organism>
<sequence>MRRDIREGVKKYMIDGIKPNYSALAEQYGCDYRTVKAAYQEALQGNKPKTKRKKVPSKLDPFKQIIETKLGDQCTAKSIYKFIQKKGYTGSYSLVRDYCRGVKKERVKKATVRIEYTPGLSAQVDWKEEMKLISSQGEILQFNIFLYILPYSKKRFLTLTFDRKQDTLFECLNDAFFHTGGVPEEIWFDNMKTVVNRSRTQFSQVHLNDRFYSFSKDAGFRPMVCRPFRPQTKGSVEALARTMDRLQVYNHEFYDSTDLIRIVDDLCEELNLEVSQATDEVPDILWKNNEKEHLHQLKDDLLTPYFEDSIRRKVTKEAMVIFRKCRYSVDPRYIGKEVELDLSDNEAHVHIYYNGEQIRSHPLTTRKLNYNEKDLVQILKSDVMSHKEEQDIQEHIEQSLKQYDLLEAPLNEQ</sequence>
<dbReference type="PROSITE" id="PS50994">
    <property type="entry name" value="INTEGRASE"/>
    <property type="match status" value="1"/>
</dbReference>
<evidence type="ECO:0000259" key="2">
    <source>
        <dbReference type="PROSITE" id="PS50994"/>
    </source>
</evidence>
<dbReference type="RefSeq" id="WP_407143692.1">
    <property type="nucleotide sequence ID" value="NZ_JBGQQI010000046.1"/>
</dbReference>
<feature type="domain" description="Integrase catalytic" evidence="2">
    <location>
        <begin position="114"/>
        <end position="290"/>
    </location>
</feature>
<dbReference type="NCBIfam" id="NF033546">
    <property type="entry name" value="transpos_IS21"/>
    <property type="match status" value="1"/>
</dbReference>
<evidence type="ECO:0000313" key="4">
    <source>
        <dbReference type="Proteomes" id="UP001625374"/>
    </source>
</evidence>
<protein>
    <submittedName>
        <fullName evidence="3">IS21 family transposase</fullName>
    </submittedName>
</protein>
<dbReference type="Pfam" id="PF22483">
    <property type="entry name" value="Mu-transpos_C_2"/>
    <property type="match status" value="1"/>
</dbReference>
<dbReference type="EMBL" id="JBGQQK010000041">
    <property type="protein sequence ID" value="MFL2103776.1"/>
    <property type="molecule type" value="Genomic_DNA"/>
</dbReference>
<dbReference type="Gene3D" id="3.30.420.10">
    <property type="entry name" value="Ribonuclease H-like superfamily/Ribonuclease H"/>
    <property type="match status" value="1"/>
</dbReference>
<comment type="similarity">
    <text evidence="1">Belongs to the transposase IS21/IS408/IS1162 family.</text>
</comment>
<keyword evidence="4" id="KW-1185">Reference proteome</keyword>
<dbReference type="InterPro" id="IPR036397">
    <property type="entry name" value="RNaseH_sf"/>
</dbReference>
<dbReference type="SUPFAM" id="SSF53098">
    <property type="entry name" value="Ribonuclease H-like"/>
    <property type="match status" value="1"/>
</dbReference>
<dbReference type="PANTHER" id="PTHR35004:SF6">
    <property type="entry name" value="TRANSPOSASE"/>
    <property type="match status" value="1"/>
</dbReference>
<reference evidence="3 4" key="1">
    <citation type="submission" date="2024-08" db="EMBL/GenBank/DDBJ databases">
        <authorList>
            <person name="Arias E."/>
        </authorList>
    </citation>
    <scope>NUCLEOTIDE SEQUENCE [LARGE SCALE GENOMIC DNA]</scope>
    <source>
        <strain evidence="3 4">FAM 24106</strain>
    </source>
</reference>